<comment type="caution">
    <text evidence="2">The sequence shown here is derived from an EMBL/GenBank/DDBJ whole genome shotgun (WGS) entry which is preliminary data.</text>
</comment>
<reference evidence="2 3" key="1">
    <citation type="submission" date="2024-02" db="EMBL/GenBank/DDBJ databases">
        <title>First draft genome assembly of two strains of Seiridium cardinale.</title>
        <authorList>
            <person name="Emiliani G."/>
            <person name="Scali E."/>
        </authorList>
    </citation>
    <scope>NUCLEOTIDE SEQUENCE [LARGE SCALE GENOMIC DNA]</scope>
    <source>
        <strain evidence="2 3">BM-138-000479</strain>
    </source>
</reference>
<gene>
    <name evidence="2" type="ORF">SCAR479_05795</name>
</gene>
<keyword evidence="3" id="KW-1185">Reference proteome</keyword>
<feature type="region of interest" description="Disordered" evidence="1">
    <location>
        <begin position="123"/>
        <end position="148"/>
    </location>
</feature>
<proteinExistence type="predicted"/>
<feature type="region of interest" description="Disordered" evidence="1">
    <location>
        <begin position="215"/>
        <end position="251"/>
    </location>
</feature>
<evidence type="ECO:0000313" key="2">
    <source>
        <dbReference type="EMBL" id="KAK9777402.1"/>
    </source>
</evidence>
<accession>A0ABR2XUE2</accession>
<feature type="compositionally biased region" description="Gly residues" evidence="1">
    <location>
        <begin position="174"/>
        <end position="190"/>
    </location>
</feature>
<organism evidence="2 3">
    <name type="scientific">Seiridium cardinale</name>
    <dbReference type="NCBI Taxonomy" id="138064"/>
    <lineage>
        <taxon>Eukaryota</taxon>
        <taxon>Fungi</taxon>
        <taxon>Dikarya</taxon>
        <taxon>Ascomycota</taxon>
        <taxon>Pezizomycotina</taxon>
        <taxon>Sordariomycetes</taxon>
        <taxon>Xylariomycetidae</taxon>
        <taxon>Amphisphaeriales</taxon>
        <taxon>Sporocadaceae</taxon>
        <taxon>Seiridium</taxon>
    </lineage>
</organism>
<sequence length="251" mass="26384">MTDPQQVIDHQHPPAAAVEAVATDSGLRTPPFQPIYTLVNNTSTKTTHHPQVRYIFSDDDPDVLTQALAQQHDTNLGESASGPAPDNRAILLDLSPDAEGAYSVSWASSLSPSWAVLDAQVSRISPPSSDGGGSGDNGASQNKKKPDRLMLRIEGIEGGSLVSSAELRLSGERSGQGLGSGSGSGSGQKGAEGEDYNSMVDEFDKRMTMLRKVVDAGEERRTPGLEGVEIGAQEQGAPTSTEDLRRSVDSG</sequence>
<feature type="region of interest" description="Disordered" evidence="1">
    <location>
        <begin position="170"/>
        <end position="199"/>
    </location>
</feature>
<dbReference type="Proteomes" id="UP001465668">
    <property type="component" value="Unassembled WGS sequence"/>
</dbReference>
<evidence type="ECO:0000313" key="3">
    <source>
        <dbReference type="Proteomes" id="UP001465668"/>
    </source>
</evidence>
<name>A0ABR2XUE2_9PEZI</name>
<evidence type="ECO:0000256" key="1">
    <source>
        <dbReference type="SAM" id="MobiDB-lite"/>
    </source>
</evidence>
<feature type="compositionally biased region" description="Basic and acidic residues" evidence="1">
    <location>
        <begin position="242"/>
        <end position="251"/>
    </location>
</feature>
<dbReference type="EMBL" id="JARVKM010000021">
    <property type="protein sequence ID" value="KAK9777402.1"/>
    <property type="molecule type" value="Genomic_DNA"/>
</dbReference>
<protein>
    <submittedName>
        <fullName evidence="2">Uncharacterized protein</fullName>
    </submittedName>
</protein>